<evidence type="ECO:0000313" key="3">
    <source>
        <dbReference type="Proteomes" id="UP001157418"/>
    </source>
</evidence>
<organism evidence="2 3">
    <name type="scientific">Lactuca virosa</name>
    <dbReference type="NCBI Taxonomy" id="75947"/>
    <lineage>
        <taxon>Eukaryota</taxon>
        <taxon>Viridiplantae</taxon>
        <taxon>Streptophyta</taxon>
        <taxon>Embryophyta</taxon>
        <taxon>Tracheophyta</taxon>
        <taxon>Spermatophyta</taxon>
        <taxon>Magnoliopsida</taxon>
        <taxon>eudicotyledons</taxon>
        <taxon>Gunneridae</taxon>
        <taxon>Pentapetalae</taxon>
        <taxon>asterids</taxon>
        <taxon>campanulids</taxon>
        <taxon>Asterales</taxon>
        <taxon>Asteraceae</taxon>
        <taxon>Cichorioideae</taxon>
        <taxon>Cichorieae</taxon>
        <taxon>Lactucinae</taxon>
        <taxon>Lactuca</taxon>
    </lineage>
</organism>
<gene>
    <name evidence="2" type="ORF">LVIROSA_LOCUS27880</name>
</gene>
<accession>A0AAU9NVQ0</accession>
<evidence type="ECO:0000256" key="1">
    <source>
        <dbReference type="SAM" id="MobiDB-lite"/>
    </source>
</evidence>
<protein>
    <submittedName>
        <fullName evidence="2">Uncharacterized protein</fullName>
    </submittedName>
</protein>
<dbReference type="AlphaFoldDB" id="A0AAU9NVQ0"/>
<dbReference type="Proteomes" id="UP001157418">
    <property type="component" value="Unassembled WGS sequence"/>
</dbReference>
<dbReference type="EMBL" id="CAKMRJ010005412">
    <property type="protein sequence ID" value="CAH1441846.1"/>
    <property type="molecule type" value="Genomic_DNA"/>
</dbReference>
<comment type="caution">
    <text evidence="2">The sequence shown here is derived from an EMBL/GenBank/DDBJ whole genome shotgun (WGS) entry which is preliminary data.</text>
</comment>
<evidence type="ECO:0000313" key="2">
    <source>
        <dbReference type="EMBL" id="CAH1441846.1"/>
    </source>
</evidence>
<reference evidence="2 3" key="1">
    <citation type="submission" date="2022-01" db="EMBL/GenBank/DDBJ databases">
        <authorList>
            <person name="Xiong W."/>
            <person name="Schranz E."/>
        </authorList>
    </citation>
    <scope>NUCLEOTIDE SEQUENCE [LARGE SCALE GENOMIC DNA]</scope>
</reference>
<sequence length="89" mass="9604">MSSSVIQHPPLGLATVNLPCRNRTLNRVLLLYPLLSTSSIDSTSITGEPCRHRSTNTPHPAGNPYQSASLLLSLISDITGIKDVVHSRD</sequence>
<proteinExistence type="predicted"/>
<name>A0AAU9NVQ0_9ASTR</name>
<feature type="region of interest" description="Disordered" evidence="1">
    <location>
        <begin position="42"/>
        <end position="64"/>
    </location>
</feature>
<keyword evidence="3" id="KW-1185">Reference proteome</keyword>